<protein>
    <submittedName>
        <fullName evidence="2">DUF4190 domain-containing protein</fullName>
    </submittedName>
</protein>
<feature type="transmembrane region" description="Helical" evidence="1">
    <location>
        <begin position="64"/>
        <end position="88"/>
    </location>
</feature>
<evidence type="ECO:0000313" key="3">
    <source>
        <dbReference type="Proteomes" id="UP001049518"/>
    </source>
</evidence>
<proteinExistence type="predicted"/>
<reference evidence="2" key="1">
    <citation type="submission" date="2020-07" db="EMBL/GenBank/DDBJ databases">
        <authorList>
            <person name="Tarantini F.S."/>
            <person name="Hong K.W."/>
            <person name="Chan K.G."/>
        </authorList>
    </citation>
    <scope>NUCLEOTIDE SEQUENCE</scope>
    <source>
        <strain evidence="2">32-07</strain>
    </source>
</reference>
<sequence>MTMPGYRTYAPPAPPKRSGMARTVLILGIAGLAGLALCLVGILPALAGLILGTISLLRGDTERGLAVAGMICSAIALILGSLALSWLLSKAAQCGDASRYPTDTARRSCVEREFPYAHATPAP</sequence>
<dbReference type="EMBL" id="CP059572">
    <property type="protein sequence ID" value="QXJ22727.1"/>
    <property type="molecule type" value="Genomic_DNA"/>
</dbReference>
<evidence type="ECO:0000313" key="2">
    <source>
        <dbReference type="EMBL" id="QXJ22727.1"/>
    </source>
</evidence>
<keyword evidence="3" id="KW-1185">Reference proteome</keyword>
<keyword evidence="1" id="KW-0812">Transmembrane</keyword>
<gene>
    <name evidence="2" type="ORF">AGRA3207_003781</name>
</gene>
<keyword evidence="1" id="KW-1133">Transmembrane helix</keyword>
<feature type="transmembrane region" description="Helical" evidence="1">
    <location>
        <begin position="24"/>
        <end position="52"/>
    </location>
</feature>
<dbReference type="RefSeq" id="WP_231336063.1">
    <property type="nucleotide sequence ID" value="NZ_CP059572.1"/>
</dbReference>
<accession>A0ABX8QVH3</accession>
<dbReference type="Proteomes" id="UP001049518">
    <property type="component" value="Chromosome"/>
</dbReference>
<name>A0ABX8QVH3_9ACTN</name>
<organism evidence="2 3">
    <name type="scientific">Actinomadura graeca</name>
    <dbReference type="NCBI Taxonomy" id="2750812"/>
    <lineage>
        <taxon>Bacteria</taxon>
        <taxon>Bacillati</taxon>
        <taxon>Actinomycetota</taxon>
        <taxon>Actinomycetes</taxon>
        <taxon>Streptosporangiales</taxon>
        <taxon>Thermomonosporaceae</taxon>
        <taxon>Actinomadura</taxon>
    </lineage>
</organism>
<evidence type="ECO:0000256" key="1">
    <source>
        <dbReference type="SAM" id="Phobius"/>
    </source>
</evidence>
<keyword evidence="1" id="KW-0472">Membrane</keyword>